<dbReference type="GO" id="GO:0046872">
    <property type="term" value="F:metal ion binding"/>
    <property type="evidence" value="ECO:0007669"/>
    <property type="project" value="InterPro"/>
</dbReference>
<comment type="caution">
    <text evidence="3">The sequence shown here is derived from an EMBL/GenBank/DDBJ whole genome shotgun (WGS) entry which is preliminary data.</text>
</comment>
<dbReference type="EMBL" id="PEBW01000003">
    <property type="protein sequence ID" value="PTQ52051.1"/>
    <property type="molecule type" value="Genomic_DNA"/>
</dbReference>
<dbReference type="Gene3D" id="3.60.21.10">
    <property type="match status" value="1"/>
</dbReference>
<dbReference type="InterPro" id="IPR004843">
    <property type="entry name" value="Calcineurin-like_PHP"/>
</dbReference>
<dbReference type="InterPro" id="IPR051918">
    <property type="entry name" value="STPP_CPPED1"/>
</dbReference>
<dbReference type="PROSITE" id="PS51318">
    <property type="entry name" value="TAT"/>
    <property type="match status" value="1"/>
</dbReference>
<dbReference type="SUPFAM" id="SSF56300">
    <property type="entry name" value="Metallo-dependent phosphatases"/>
    <property type="match status" value="1"/>
</dbReference>
<dbReference type="PANTHER" id="PTHR43143">
    <property type="entry name" value="METALLOPHOSPHOESTERASE, CALCINEURIN SUPERFAMILY"/>
    <property type="match status" value="1"/>
</dbReference>
<organism evidence="3 4">
    <name type="scientific">Brockia lithotrophica</name>
    <dbReference type="NCBI Taxonomy" id="933949"/>
    <lineage>
        <taxon>Bacteria</taxon>
        <taxon>Bacillati</taxon>
        <taxon>Bacillota</taxon>
        <taxon>Bacilli</taxon>
        <taxon>Bacillales</taxon>
        <taxon>Bacillales Family X. Incertae Sedis</taxon>
        <taxon>Brockia</taxon>
    </lineage>
</organism>
<evidence type="ECO:0000259" key="2">
    <source>
        <dbReference type="Pfam" id="PF00149"/>
    </source>
</evidence>
<keyword evidence="1" id="KW-0732">Signal</keyword>
<dbReference type="AlphaFoldDB" id="A0A2T5G781"/>
<dbReference type="InterPro" id="IPR006311">
    <property type="entry name" value="TAT_signal"/>
</dbReference>
<evidence type="ECO:0000313" key="3">
    <source>
        <dbReference type="EMBL" id="PTQ52051.1"/>
    </source>
</evidence>
<protein>
    <submittedName>
        <fullName evidence="3">3',5'-cyclic-nucleotide phosphodiesterase</fullName>
    </submittedName>
</protein>
<evidence type="ECO:0000313" key="4">
    <source>
        <dbReference type="Proteomes" id="UP000244016"/>
    </source>
</evidence>
<accession>A0A2T5G781</accession>
<proteinExistence type="predicted"/>
<evidence type="ECO:0000256" key="1">
    <source>
        <dbReference type="ARBA" id="ARBA00022729"/>
    </source>
</evidence>
<sequence length="505" mass="55599">MSQLISRRDFLRGSLGLIGASVFVQAVGVPEAFAASSTSDASVSSENAIYHEELVTVGADRMAVTWVTEQPGSTVLWLGEHPERLTRYTFGGATRYHLAEVDRLLPETRYFYQVETDGVRGPLNTLRTLPAPRGSLLYRVGFVSDSHIATQAGEGDPNQLYLGKLLEDGPELLRSALDDLVRKGAHYLVHGGDITESGRADEYALFQSLVAPYAAALPFAAVPGNHDKYQKKTGGVGEAGFREYVSGELYRAEVRGDALFVYLDSARTNNDWGYIPQAELRWLDATLAAHPDKKAFLVLHHPTNGMDVWFGTTNFLQFQNVVKRYPNVQGVFAGHMHRNYVTVGKGARGALPYIELPATVQFPNGYGLVDVYEGGIVYTSHKVSALHLSEKSREKVLRQLSDLYVLYTIGGAGDRALAFDAERGAVVRQEGFLLTAVVELRTALGLLRDAITRRISLTAAEAKNLVRVVFGRFATREEAERRKAELAQIVPFPLSIREENAAVRI</sequence>
<dbReference type="PANTHER" id="PTHR43143:SF1">
    <property type="entry name" value="SERINE_THREONINE-PROTEIN PHOSPHATASE CPPED1"/>
    <property type="match status" value="1"/>
</dbReference>
<dbReference type="SUPFAM" id="SSF49363">
    <property type="entry name" value="Purple acid phosphatase, N-terminal domain"/>
    <property type="match status" value="1"/>
</dbReference>
<reference evidence="3 4" key="1">
    <citation type="submission" date="2017-08" db="EMBL/GenBank/DDBJ databases">
        <title>Burning lignite coal seam in the remote Altai Mountains harbors a hydrogen-driven thermophilic microbial community.</title>
        <authorList>
            <person name="Kadnikov V.V."/>
            <person name="Mardanov A.V."/>
            <person name="Ivasenko D."/>
            <person name="Beletsky A.V."/>
            <person name="Karnachuk O.V."/>
            <person name="Ravin N.V."/>
        </authorList>
    </citation>
    <scope>NUCLEOTIDE SEQUENCE [LARGE SCALE GENOMIC DNA]</scope>
    <source>
        <strain evidence="3">AL31</strain>
    </source>
</reference>
<dbReference type="Proteomes" id="UP000244016">
    <property type="component" value="Unassembled WGS sequence"/>
</dbReference>
<dbReference type="GO" id="GO:0003993">
    <property type="term" value="F:acid phosphatase activity"/>
    <property type="evidence" value="ECO:0007669"/>
    <property type="project" value="InterPro"/>
</dbReference>
<dbReference type="Gene3D" id="2.60.40.380">
    <property type="entry name" value="Purple acid phosphatase-like, N-terminal"/>
    <property type="match status" value="1"/>
</dbReference>
<dbReference type="InterPro" id="IPR029052">
    <property type="entry name" value="Metallo-depent_PP-like"/>
</dbReference>
<dbReference type="InterPro" id="IPR008963">
    <property type="entry name" value="Purple_acid_Pase-like_N"/>
</dbReference>
<gene>
    <name evidence="3" type="ORF">BLITH_1018</name>
</gene>
<dbReference type="Pfam" id="PF00149">
    <property type="entry name" value="Metallophos"/>
    <property type="match status" value="1"/>
</dbReference>
<feature type="domain" description="Calcineurin-like phosphoesterase" evidence="2">
    <location>
        <begin position="139"/>
        <end position="338"/>
    </location>
</feature>
<name>A0A2T5G781_9BACL</name>